<evidence type="ECO:0000256" key="2">
    <source>
        <dbReference type="ARBA" id="ARBA00022618"/>
    </source>
</evidence>
<gene>
    <name evidence="8" type="ORF">KQ657_002366</name>
</gene>
<feature type="domain" description="Anaphase-promoting complex subunit 4-like WD40" evidence="6">
    <location>
        <begin position="20"/>
        <end position="108"/>
    </location>
</feature>
<dbReference type="Proteomes" id="UP000790833">
    <property type="component" value="Unassembled WGS sequence"/>
</dbReference>
<dbReference type="GO" id="GO:0070979">
    <property type="term" value="P:protein K11-linked ubiquitination"/>
    <property type="evidence" value="ECO:0007669"/>
    <property type="project" value="TreeGrafter"/>
</dbReference>
<evidence type="ECO:0000256" key="3">
    <source>
        <dbReference type="ARBA" id="ARBA00022776"/>
    </source>
</evidence>
<evidence type="ECO:0000259" key="6">
    <source>
        <dbReference type="Pfam" id="PF12894"/>
    </source>
</evidence>
<dbReference type="GO" id="GO:0005680">
    <property type="term" value="C:anaphase-promoting complex"/>
    <property type="evidence" value="ECO:0007669"/>
    <property type="project" value="InterPro"/>
</dbReference>
<dbReference type="EMBL" id="JAHMUF010000002">
    <property type="protein sequence ID" value="KAG7195979.1"/>
    <property type="molecule type" value="Genomic_DNA"/>
</dbReference>
<dbReference type="PANTHER" id="PTHR13260">
    <property type="entry name" value="ANAPHASE PROMOTING COMPLEX SUBUNIT 4 APC4"/>
    <property type="match status" value="1"/>
</dbReference>
<evidence type="ECO:0000313" key="8">
    <source>
        <dbReference type="EMBL" id="KAG7195979.1"/>
    </source>
</evidence>
<evidence type="ECO:0000256" key="4">
    <source>
        <dbReference type="ARBA" id="ARBA00022786"/>
    </source>
</evidence>
<dbReference type="GO" id="GO:0051301">
    <property type="term" value="P:cell division"/>
    <property type="evidence" value="ECO:0007669"/>
    <property type="project" value="UniProtKB-KW"/>
</dbReference>
<evidence type="ECO:0000256" key="1">
    <source>
        <dbReference type="ARBA" id="ARBA00016067"/>
    </source>
</evidence>
<keyword evidence="4" id="KW-0833">Ubl conjugation pathway</keyword>
<dbReference type="GeneID" id="66115740"/>
<dbReference type="AlphaFoldDB" id="A0A9P8ALD8"/>
<dbReference type="Gene3D" id="2.130.10.10">
    <property type="entry name" value="YVTN repeat-like/Quinoprotein amine dehydrogenase"/>
    <property type="match status" value="1"/>
</dbReference>
<dbReference type="InterPro" id="IPR011044">
    <property type="entry name" value="Quino_amine_DH_bsu"/>
</dbReference>
<dbReference type="Pfam" id="PF12894">
    <property type="entry name" value="ANAPC4_WD40"/>
    <property type="match status" value="1"/>
</dbReference>
<keyword evidence="2" id="KW-0132">Cell division</keyword>
<dbReference type="PANTHER" id="PTHR13260:SF0">
    <property type="entry name" value="ANAPHASE-PROMOTING COMPLEX SUBUNIT 4"/>
    <property type="match status" value="1"/>
</dbReference>
<keyword evidence="3" id="KW-0498">Mitosis</keyword>
<feature type="domain" description="Anaphase-promoting complex subunit 4 long" evidence="7">
    <location>
        <begin position="208"/>
        <end position="375"/>
    </location>
</feature>
<keyword evidence="5" id="KW-0131">Cell cycle</keyword>
<sequence length="596" mass="68446">MTCLISNGKLVGRPDGVVFEWCVELSLLFVSMNRMSIWVFRINGERIYSINNRAPIVSLTFLHNGTMFAVNGTDNVIKVYDSNTGKSIGIIGGVDVDFRGISCMNWVSVGGEISVPLTPFHIDVMSQMPKLHEESDVSDLNTLVVLDSQRVYFNFNNVFTIAYGIPNDDVGLIKHIGSVSITNNLFLTSKGQVVDINLQDNDDNMVYTLKKVIGWSCLLVSLHRMVHEQLELMYHEIKAFLVLFDRYLSNMENPVQLYHILLTNRVPLESHDYWFNVLGEGGLKRLRKQGETAYETIRNKLFYLTTILDRMVIIMSRMKGLYLCHRDEIDYGLENIIDLTEYTQNMIKYLYQLLHQCNKEQEMFISFLNWVKTVIIDENEGKSFDYLSLVEYFNDGLYNPTISKYFKVDDLEAMKKNELAIDILSYSEAFLVDLKAKLLANISKAFTDKLQITSPISLDIGEVLDPDFVLTSTWHNEFGYVIVMNGSYLTMVQFPLFGSIEIKQKSLPINFNLIEYKLDSKFTYMLYEIDGIYKMDVVDINKAISCSEEDKFPRTSIGQVQMISKPEMIAVKSGLCGILDGDRQTYVFVRDQQFRV</sequence>
<reference evidence="8" key="1">
    <citation type="submission" date="2021-03" db="EMBL/GenBank/DDBJ databases">
        <authorList>
            <person name="Palmer J.M."/>
        </authorList>
    </citation>
    <scope>NUCLEOTIDE SEQUENCE</scope>
    <source>
        <strain evidence="8">ARV_011</strain>
    </source>
</reference>
<dbReference type="InterPro" id="IPR024789">
    <property type="entry name" value="APC4"/>
</dbReference>
<dbReference type="Pfam" id="PF12896">
    <property type="entry name" value="ANAPC4"/>
    <property type="match status" value="1"/>
</dbReference>
<evidence type="ECO:0000259" key="7">
    <source>
        <dbReference type="Pfam" id="PF12896"/>
    </source>
</evidence>
<keyword evidence="9" id="KW-1185">Reference proteome</keyword>
<organism evidence="8 9">
    <name type="scientific">Scheffersomyces spartinae</name>
    <dbReference type="NCBI Taxonomy" id="45513"/>
    <lineage>
        <taxon>Eukaryota</taxon>
        <taxon>Fungi</taxon>
        <taxon>Dikarya</taxon>
        <taxon>Ascomycota</taxon>
        <taxon>Saccharomycotina</taxon>
        <taxon>Pichiomycetes</taxon>
        <taxon>Debaryomycetaceae</taxon>
        <taxon>Scheffersomyces</taxon>
    </lineage>
</organism>
<evidence type="ECO:0000256" key="5">
    <source>
        <dbReference type="ARBA" id="ARBA00023306"/>
    </source>
</evidence>
<dbReference type="InterPro" id="IPR024790">
    <property type="entry name" value="APC4_long_dom"/>
</dbReference>
<dbReference type="RefSeq" id="XP_043051524.1">
    <property type="nucleotide sequence ID" value="XM_043193136.1"/>
</dbReference>
<evidence type="ECO:0000313" key="9">
    <source>
        <dbReference type="Proteomes" id="UP000790833"/>
    </source>
</evidence>
<protein>
    <recommendedName>
        <fullName evidence="1">Anaphase-promoting complex subunit 4</fullName>
    </recommendedName>
</protein>
<dbReference type="GO" id="GO:0034399">
    <property type="term" value="C:nuclear periphery"/>
    <property type="evidence" value="ECO:0007669"/>
    <property type="project" value="TreeGrafter"/>
</dbReference>
<proteinExistence type="predicted"/>
<dbReference type="SMART" id="SM00320">
    <property type="entry name" value="WD40"/>
    <property type="match status" value="1"/>
</dbReference>
<dbReference type="InterPro" id="IPR001680">
    <property type="entry name" value="WD40_rpt"/>
</dbReference>
<dbReference type="InterPro" id="IPR015943">
    <property type="entry name" value="WD40/YVTN_repeat-like_dom_sf"/>
</dbReference>
<dbReference type="SUPFAM" id="SSF50969">
    <property type="entry name" value="YVTN repeat-like/Quinoprotein amine dehydrogenase"/>
    <property type="match status" value="1"/>
</dbReference>
<dbReference type="OrthoDB" id="2110451at2759"/>
<comment type="caution">
    <text evidence="8">The sequence shown here is derived from an EMBL/GenBank/DDBJ whole genome shotgun (WGS) entry which is preliminary data.</text>
</comment>
<name>A0A9P8ALD8_9ASCO</name>
<dbReference type="GO" id="GO:0031145">
    <property type="term" value="P:anaphase-promoting complex-dependent catabolic process"/>
    <property type="evidence" value="ECO:0007669"/>
    <property type="project" value="InterPro"/>
</dbReference>
<dbReference type="InterPro" id="IPR024977">
    <property type="entry name" value="Apc4-like_WD40_dom"/>
</dbReference>
<accession>A0A9P8ALD8</accession>